<evidence type="ECO:0000256" key="1">
    <source>
        <dbReference type="SAM" id="MobiDB-lite"/>
    </source>
</evidence>
<reference evidence="2 3" key="1">
    <citation type="submission" date="2021-11" db="EMBL/GenBank/DDBJ databases">
        <title>Black yeast isolated from Biological Soil Crust.</title>
        <authorList>
            <person name="Kurbessoian T."/>
        </authorList>
    </citation>
    <scope>NUCLEOTIDE SEQUENCE [LARGE SCALE GENOMIC DNA]</scope>
    <source>
        <strain evidence="2 3">CCFEE 5522</strain>
    </source>
</reference>
<feature type="compositionally biased region" description="Acidic residues" evidence="1">
    <location>
        <begin position="177"/>
        <end position="189"/>
    </location>
</feature>
<evidence type="ECO:0000313" key="2">
    <source>
        <dbReference type="EMBL" id="KAK4540326.1"/>
    </source>
</evidence>
<feature type="compositionally biased region" description="Basic and acidic residues" evidence="1">
    <location>
        <begin position="229"/>
        <end position="252"/>
    </location>
</feature>
<name>A0AAV9J6K1_9PEZI</name>
<dbReference type="PANTHER" id="PTHR15410:SF2">
    <property type="entry name" value="HIRA-INTERACTING PROTEIN 3"/>
    <property type="match status" value="1"/>
</dbReference>
<evidence type="ECO:0008006" key="4">
    <source>
        <dbReference type="Google" id="ProtNLM"/>
    </source>
</evidence>
<feature type="compositionally biased region" description="Basic and acidic residues" evidence="1">
    <location>
        <begin position="135"/>
        <end position="146"/>
    </location>
</feature>
<protein>
    <recommendedName>
        <fullName evidence="4">Transcriptional regulator</fullName>
    </recommendedName>
</protein>
<dbReference type="EMBL" id="JAVFHQ010000069">
    <property type="protein sequence ID" value="KAK4540326.1"/>
    <property type="molecule type" value="Genomic_DNA"/>
</dbReference>
<gene>
    <name evidence="2" type="ORF">LTR36_009283</name>
</gene>
<keyword evidence="3" id="KW-1185">Reference proteome</keyword>
<dbReference type="AlphaFoldDB" id="A0AAV9J6K1"/>
<dbReference type="PANTHER" id="PTHR15410">
    <property type="entry name" value="HIRA-INTERACTING PROTEIN 3"/>
    <property type="match status" value="1"/>
</dbReference>
<proteinExistence type="predicted"/>
<comment type="caution">
    <text evidence="2">The sequence shown here is derived from an EMBL/GenBank/DDBJ whole genome shotgun (WGS) entry which is preliminary data.</text>
</comment>
<feature type="region of interest" description="Disordered" evidence="1">
    <location>
        <begin position="323"/>
        <end position="373"/>
    </location>
</feature>
<feature type="region of interest" description="Disordered" evidence="1">
    <location>
        <begin position="38"/>
        <end position="252"/>
    </location>
</feature>
<organism evidence="2 3">
    <name type="scientific">Oleoguttula mirabilis</name>
    <dbReference type="NCBI Taxonomy" id="1507867"/>
    <lineage>
        <taxon>Eukaryota</taxon>
        <taxon>Fungi</taxon>
        <taxon>Dikarya</taxon>
        <taxon>Ascomycota</taxon>
        <taxon>Pezizomycotina</taxon>
        <taxon>Dothideomycetes</taxon>
        <taxon>Dothideomycetidae</taxon>
        <taxon>Mycosphaerellales</taxon>
        <taxon>Teratosphaeriaceae</taxon>
        <taxon>Oleoguttula</taxon>
    </lineage>
</organism>
<dbReference type="GO" id="GO:0005634">
    <property type="term" value="C:nucleus"/>
    <property type="evidence" value="ECO:0007669"/>
    <property type="project" value="TreeGrafter"/>
</dbReference>
<feature type="compositionally biased region" description="Basic and acidic residues" evidence="1">
    <location>
        <begin position="38"/>
        <end position="50"/>
    </location>
</feature>
<evidence type="ECO:0000313" key="3">
    <source>
        <dbReference type="Proteomes" id="UP001324427"/>
    </source>
</evidence>
<accession>A0AAV9J6K1</accession>
<feature type="compositionally biased region" description="Basic and acidic residues" evidence="1">
    <location>
        <begin position="161"/>
        <end position="176"/>
    </location>
</feature>
<dbReference type="InterPro" id="IPR037647">
    <property type="entry name" value="HIRIP3"/>
</dbReference>
<sequence length="373" mass="41002">MSDSELSTPANIPADADIEQCLRRIVRDALKADEEITTKSARARAERDLGLDTGFLKDNPQWKKRSKDVIGAAVDEPQSPEKPKKSAPKPKAKPAAKAGTKRKSDEAQPRKKRQKKAPTPVSDEDVVEDDGEEVEAPKTEAKKAFERPQYAVDDSEEEPEEVKVDAEPAPRAKSEDESALSEPPDDAEAEAPKVNAKPVEDDESDMSVVLDDPPAKKKRQRKSTSTSEAKGKSEKSAKPAKAPKELSPDEEEIKRLQGWLVKCGIRKVWGVELKKYETSKEKMKHLKSMLSDVGMTGRYSVEKADQIKEARELAADIEAAKEFNEQWGQKGSGSGDEEEGGGSADEAKSKEDAKPRRLRPKGLIDFGDSGDDE</sequence>
<dbReference type="Proteomes" id="UP001324427">
    <property type="component" value="Unassembled WGS sequence"/>
</dbReference>
<feature type="compositionally biased region" description="Basic and acidic residues" evidence="1">
    <location>
        <begin position="345"/>
        <end position="355"/>
    </location>
</feature>
<feature type="compositionally biased region" description="Acidic residues" evidence="1">
    <location>
        <begin position="122"/>
        <end position="134"/>
    </location>
</feature>
<feature type="compositionally biased region" description="Basic residues" evidence="1">
    <location>
        <begin position="85"/>
        <end position="94"/>
    </location>
</feature>